<organism evidence="1 2">
    <name type="scientific">Paramecium sonneborni</name>
    <dbReference type="NCBI Taxonomy" id="65129"/>
    <lineage>
        <taxon>Eukaryota</taxon>
        <taxon>Sar</taxon>
        <taxon>Alveolata</taxon>
        <taxon>Ciliophora</taxon>
        <taxon>Intramacronucleata</taxon>
        <taxon>Oligohymenophorea</taxon>
        <taxon>Peniculida</taxon>
        <taxon>Parameciidae</taxon>
        <taxon>Paramecium</taxon>
    </lineage>
</organism>
<keyword evidence="2" id="KW-1185">Reference proteome</keyword>
<dbReference type="EMBL" id="CAJJDN010000260">
    <property type="protein sequence ID" value="CAD8130059.1"/>
    <property type="molecule type" value="Genomic_DNA"/>
</dbReference>
<accession>A0A8S1RSN9</accession>
<name>A0A8S1RSN9_9CILI</name>
<protein>
    <submittedName>
        <fullName evidence="1">Uncharacterized protein</fullName>
    </submittedName>
</protein>
<dbReference type="AlphaFoldDB" id="A0A8S1RSN9"/>
<gene>
    <name evidence="1" type="ORF">PSON_ATCC_30995.1.T2600003</name>
</gene>
<proteinExistence type="predicted"/>
<comment type="caution">
    <text evidence="1">The sequence shown here is derived from an EMBL/GenBank/DDBJ whole genome shotgun (WGS) entry which is preliminary data.</text>
</comment>
<reference evidence="1" key="1">
    <citation type="submission" date="2021-01" db="EMBL/GenBank/DDBJ databases">
        <authorList>
            <consortium name="Genoscope - CEA"/>
            <person name="William W."/>
        </authorList>
    </citation>
    <scope>NUCLEOTIDE SEQUENCE</scope>
</reference>
<dbReference type="Proteomes" id="UP000692954">
    <property type="component" value="Unassembled WGS sequence"/>
</dbReference>
<evidence type="ECO:0000313" key="1">
    <source>
        <dbReference type="EMBL" id="CAD8130059.1"/>
    </source>
</evidence>
<evidence type="ECO:0000313" key="2">
    <source>
        <dbReference type="Proteomes" id="UP000692954"/>
    </source>
</evidence>
<sequence length="137" mass="16478">MMGWIICITKQKSLEYRQVFIKRKPLLDLCRQYAEECLQWVKKMGLSIKQQNISKCFVNFSGNYVNGKRKSFEIIDQIFQIMSKLCIFENYNKVMESFFKIMDQKQDYGQNQMKISLCNIQLQQHQENYINGKKYKS</sequence>